<dbReference type="STRING" id="1448316.A0A395GVI0"/>
<name>A0A395GVI0_9EURO</name>
<dbReference type="RefSeq" id="XP_025573025.1">
    <property type="nucleotide sequence ID" value="XM_025713788.1"/>
</dbReference>
<gene>
    <name evidence="1" type="ORF">BO80DRAFT_151362</name>
</gene>
<proteinExistence type="predicted"/>
<keyword evidence="2" id="KW-1185">Reference proteome</keyword>
<dbReference type="EMBL" id="KZ824451">
    <property type="protein sequence ID" value="RAK98697.1"/>
    <property type="molecule type" value="Genomic_DNA"/>
</dbReference>
<reference evidence="1 2" key="1">
    <citation type="submission" date="2018-02" db="EMBL/GenBank/DDBJ databases">
        <title>The genomes of Aspergillus section Nigri reveals drivers in fungal speciation.</title>
        <authorList>
            <consortium name="DOE Joint Genome Institute"/>
            <person name="Vesth T.C."/>
            <person name="Nybo J."/>
            <person name="Theobald S."/>
            <person name="Brandl J."/>
            <person name="Frisvad J.C."/>
            <person name="Nielsen K.F."/>
            <person name="Lyhne E.K."/>
            <person name="Kogle M.E."/>
            <person name="Kuo A."/>
            <person name="Riley R."/>
            <person name="Clum A."/>
            <person name="Nolan M."/>
            <person name="Lipzen A."/>
            <person name="Salamov A."/>
            <person name="Henrissat B."/>
            <person name="Wiebenga A."/>
            <person name="De vries R.P."/>
            <person name="Grigoriev I.V."/>
            <person name="Mortensen U.H."/>
            <person name="Andersen M.R."/>
            <person name="Baker S.E."/>
        </authorList>
    </citation>
    <scope>NUCLEOTIDE SEQUENCE [LARGE SCALE GENOMIC DNA]</scope>
    <source>
        <strain evidence="1 2">CBS 121593</strain>
    </source>
</reference>
<dbReference type="GeneID" id="37218653"/>
<dbReference type="AlphaFoldDB" id="A0A395GVI0"/>
<evidence type="ECO:0000313" key="1">
    <source>
        <dbReference type="EMBL" id="RAK98697.1"/>
    </source>
</evidence>
<dbReference type="VEuPathDB" id="FungiDB:BO80DRAFT_151362"/>
<dbReference type="OrthoDB" id="5234302at2759"/>
<dbReference type="Proteomes" id="UP000249402">
    <property type="component" value="Unassembled WGS sequence"/>
</dbReference>
<sequence>MAKQPGAFEFPTARWKNIEKVFPVQAADAIRHAPQRILDPEITDCVRSRFPRGRSDGDAIIWLDIGSVGTLPLLHNSESGIRTDQVRAVFGDTISKAIDESDLRGWEKRNGRMNTTECVKVKPLYIVAEMPAGTFIKPLLSLVFQTSRSASKNTTSSQSLQRSSRSTVAASIDSSDTYSVRFFNRSSSAGSVSHRDAWRY</sequence>
<organism evidence="1 2">
    <name type="scientific">Aspergillus ibericus CBS 121593</name>
    <dbReference type="NCBI Taxonomy" id="1448316"/>
    <lineage>
        <taxon>Eukaryota</taxon>
        <taxon>Fungi</taxon>
        <taxon>Dikarya</taxon>
        <taxon>Ascomycota</taxon>
        <taxon>Pezizomycotina</taxon>
        <taxon>Eurotiomycetes</taxon>
        <taxon>Eurotiomycetidae</taxon>
        <taxon>Eurotiales</taxon>
        <taxon>Aspergillaceae</taxon>
        <taxon>Aspergillus</taxon>
        <taxon>Aspergillus subgen. Circumdati</taxon>
    </lineage>
</organism>
<accession>A0A395GVI0</accession>
<evidence type="ECO:0000313" key="2">
    <source>
        <dbReference type="Proteomes" id="UP000249402"/>
    </source>
</evidence>
<protein>
    <submittedName>
        <fullName evidence="1">Uncharacterized protein</fullName>
    </submittedName>
</protein>